<proteinExistence type="predicted"/>
<protein>
    <submittedName>
        <fullName evidence="2">Transposase</fullName>
    </submittedName>
</protein>
<dbReference type="GO" id="GO:0006313">
    <property type="term" value="P:DNA transposition"/>
    <property type="evidence" value="ECO:0007669"/>
    <property type="project" value="InterPro"/>
</dbReference>
<organism evidence="2 3">
    <name type="scientific">Eubacterium aggregans</name>
    <dbReference type="NCBI Taxonomy" id="81409"/>
    <lineage>
        <taxon>Bacteria</taxon>
        <taxon>Bacillati</taxon>
        <taxon>Bacillota</taxon>
        <taxon>Clostridia</taxon>
        <taxon>Eubacteriales</taxon>
        <taxon>Eubacteriaceae</taxon>
        <taxon>Eubacterium</taxon>
    </lineage>
</organism>
<evidence type="ECO:0000313" key="2">
    <source>
        <dbReference type="EMBL" id="SEA86875.1"/>
    </source>
</evidence>
<sequence length="106" mass="12676">MSKKRRTWTPEEKATIVLEILREENTLAEIAKKHEVSQQLLSRWKTEFIANMSAVFNKKNEDVDKLKQEHEDEKELLVKKIGELTLDVDWLKKKQIQISQMKKKER</sequence>
<dbReference type="InterPro" id="IPR010921">
    <property type="entry name" value="Trp_repressor/repl_initiator"/>
</dbReference>
<feature type="coiled-coil region" evidence="1">
    <location>
        <begin position="49"/>
        <end position="87"/>
    </location>
</feature>
<evidence type="ECO:0000313" key="3">
    <source>
        <dbReference type="Proteomes" id="UP000199394"/>
    </source>
</evidence>
<evidence type="ECO:0000256" key="1">
    <source>
        <dbReference type="SAM" id="Coils"/>
    </source>
</evidence>
<dbReference type="EMBL" id="FNRK01000060">
    <property type="protein sequence ID" value="SEA86875.1"/>
    <property type="molecule type" value="Genomic_DNA"/>
</dbReference>
<dbReference type="Pfam" id="PF01527">
    <property type="entry name" value="HTH_Tnp_1"/>
    <property type="match status" value="1"/>
</dbReference>
<dbReference type="Proteomes" id="UP000199394">
    <property type="component" value="Unassembled WGS sequence"/>
</dbReference>
<gene>
    <name evidence="2" type="ORF">SAMN04515656_1602</name>
</gene>
<keyword evidence="3" id="KW-1185">Reference proteome</keyword>
<dbReference type="GO" id="GO:0043565">
    <property type="term" value="F:sequence-specific DNA binding"/>
    <property type="evidence" value="ECO:0007669"/>
    <property type="project" value="InterPro"/>
</dbReference>
<dbReference type="STRING" id="81409.SAMN04515656_1602"/>
<dbReference type="GO" id="GO:0004803">
    <property type="term" value="F:transposase activity"/>
    <property type="evidence" value="ECO:0007669"/>
    <property type="project" value="InterPro"/>
</dbReference>
<dbReference type="SUPFAM" id="SSF48295">
    <property type="entry name" value="TrpR-like"/>
    <property type="match status" value="1"/>
</dbReference>
<name>A0A1H4EP87_9FIRM</name>
<accession>A0A1H4EP87</accession>
<reference evidence="2 3" key="1">
    <citation type="submission" date="2016-10" db="EMBL/GenBank/DDBJ databases">
        <authorList>
            <person name="de Groot N.N."/>
        </authorList>
    </citation>
    <scope>NUCLEOTIDE SEQUENCE [LARGE SCALE GENOMIC DNA]</scope>
    <source>
        <strain evidence="2 3">SR12</strain>
    </source>
</reference>
<dbReference type="Gene3D" id="1.10.10.10">
    <property type="entry name" value="Winged helix-like DNA-binding domain superfamily/Winged helix DNA-binding domain"/>
    <property type="match status" value="1"/>
</dbReference>
<dbReference type="AlphaFoldDB" id="A0A1H4EP87"/>
<keyword evidence="1" id="KW-0175">Coiled coil</keyword>
<dbReference type="InterPro" id="IPR002514">
    <property type="entry name" value="Transposase_8"/>
</dbReference>
<dbReference type="InterPro" id="IPR036388">
    <property type="entry name" value="WH-like_DNA-bd_sf"/>
</dbReference>